<evidence type="ECO:0000313" key="7">
    <source>
        <dbReference type="EMBL" id="EMD90614.1"/>
    </source>
</evidence>
<dbReference type="SMART" id="SM00479">
    <property type="entry name" value="EXOIII"/>
    <property type="match status" value="1"/>
</dbReference>
<dbReference type="PANTHER" id="PTHR12801:SF112">
    <property type="entry name" value="RNA EXONUCLEASE 3"/>
    <property type="match status" value="1"/>
</dbReference>
<dbReference type="GO" id="GO:0003676">
    <property type="term" value="F:nucleic acid binding"/>
    <property type="evidence" value="ECO:0007669"/>
    <property type="project" value="InterPro"/>
</dbReference>
<evidence type="ECO:0000256" key="4">
    <source>
        <dbReference type="ARBA" id="ARBA00022839"/>
    </source>
</evidence>
<dbReference type="EMBL" id="KB445578">
    <property type="protein sequence ID" value="EMD90614.1"/>
    <property type="molecule type" value="Genomic_DNA"/>
</dbReference>
<name>M2TVQ0_COCH5</name>
<dbReference type="CDD" id="cd06145">
    <property type="entry name" value="REX1_like"/>
    <property type="match status" value="1"/>
</dbReference>
<evidence type="ECO:0000259" key="6">
    <source>
        <dbReference type="SMART" id="SM00479"/>
    </source>
</evidence>
<feature type="compositionally biased region" description="Polar residues" evidence="5">
    <location>
        <begin position="75"/>
        <end position="85"/>
    </location>
</feature>
<dbReference type="HOGENOM" id="CLU_022453_4_0_1"/>
<dbReference type="InterPro" id="IPR047021">
    <property type="entry name" value="REXO1/3/4-like"/>
</dbReference>
<gene>
    <name evidence="7" type="ORF">COCHEDRAFT_1205080</name>
</gene>
<dbReference type="SUPFAM" id="SSF53098">
    <property type="entry name" value="Ribonuclease H-like"/>
    <property type="match status" value="1"/>
</dbReference>
<organism evidence="7 8">
    <name type="scientific">Cochliobolus heterostrophus (strain C5 / ATCC 48332 / race O)</name>
    <name type="common">Southern corn leaf blight fungus</name>
    <name type="synonym">Bipolaris maydis</name>
    <dbReference type="NCBI Taxonomy" id="701091"/>
    <lineage>
        <taxon>Eukaryota</taxon>
        <taxon>Fungi</taxon>
        <taxon>Dikarya</taxon>
        <taxon>Ascomycota</taxon>
        <taxon>Pezizomycotina</taxon>
        <taxon>Dothideomycetes</taxon>
        <taxon>Pleosporomycetidae</taxon>
        <taxon>Pleosporales</taxon>
        <taxon>Pleosporineae</taxon>
        <taxon>Pleosporaceae</taxon>
        <taxon>Bipolaris</taxon>
    </lineage>
</organism>
<dbReference type="AlphaFoldDB" id="M2TVQ0"/>
<reference evidence="8" key="2">
    <citation type="journal article" date="2013" name="PLoS Genet.">
        <title>Comparative genome structure, secondary metabolite, and effector coding capacity across Cochliobolus pathogens.</title>
        <authorList>
            <person name="Condon B.J."/>
            <person name="Leng Y."/>
            <person name="Wu D."/>
            <person name="Bushley K.E."/>
            <person name="Ohm R.A."/>
            <person name="Otillar R."/>
            <person name="Martin J."/>
            <person name="Schackwitz W."/>
            <person name="Grimwood J."/>
            <person name="MohdZainudin N."/>
            <person name="Xue C."/>
            <person name="Wang R."/>
            <person name="Manning V.A."/>
            <person name="Dhillon B."/>
            <person name="Tu Z.J."/>
            <person name="Steffenson B.J."/>
            <person name="Salamov A."/>
            <person name="Sun H."/>
            <person name="Lowry S."/>
            <person name="LaButti K."/>
            <person name="Han J."/>
            <person name="Copeland A."/>
            <person name="Lindquist E."/>
            <person name="Barry K."/>
            <person name="Schmutz J."/>
            <person name="Baker S.E."/>
            <person name="Ciuffetti L.M."/>
            <person name="Grigoriev I.V."/>
            <person name="Zhong S."/>
            <person name="Turgeon B.G."/>
        </authorList>
    </citation>
    <scope>NUCLEOTIDE SEQUENCE [LARGE SCALE GENOMIC DNA]</scope>
    <source>
        <strain evidence="8">C5 / ATCC 48332 / race O</strain>
    </source>
</reference>
<dbReference type="InterPro" id="IPR013520">
    <property type="entry name" value="Ribonucl_H"/>
</dbReference>
<feature type="domain" description="Exonuclease" evidence="6">
    <location>
        <begin position="408"/>
        <end position="586"/>
    </location>
</feature>
<protein>
    <recommendedName>
        <fullName evidence="6">Exonuclease domain-containing protein</fullName>
    </recommendedName>
</protein>
<evidence type="ECO:0000313" key="8">
    <source>
        <dbReference type="Proteomes" id="UP000016936"/>
    </source>
</evidence>
<feature type="region of interest" description="Disordered" evidence="5">
    <location>
        <begin position="596"/>
        <end position="658"/>
    </location>
</feature>
<dbReference type="InterPro" id="IPR036397">
    <property type="entry name" value="RNaseH_sf"/>
</dbReference>
<comment type="similarity">
    <text evidence="1">Belongs to the REXO1/REXO3 family.</text>
</comment>
<feature type="compositionally biased region" description="Pro residues" evidence="5">
    <location>
        <begin position="602"/>
        <end position="612"/>
    </location>
</feature>
<evidence type="ECO:0000256" key="1">
    <source>
        <dbReference type="ARBA" id="ARBA00006357"/>
    </source>
</evidence>
<dbReference type="InterPro" id="IPR034922">
    <property type="entry name" value="REX1-like_exo"/>
</dbReference>
<sequence>MWPSLPAYRSFAKISCPSGASCALPHCIFGHDAASSPDRSPSPSPVVTVCGPQTVAKHSQLNENAPGAAPAPRQLGSSTSVNPTVSKGKVPPTNKEPEPAQPLVSRLPAKATVPTELPPSATRTISPPPSKATAAKPIVNPDAPVALMPRKLKKEPSTYARRITLLKALHTHMKPQNDRLLKATKPEIKALHLSPNQLNKLAVDEEEKIAIANPSVYENILKQRLVKLKGMTPEEWVKERRAAIALEKGEPPKKAPLKRVDTGLNSEEEIAFLRTLKCEQKGLDAYGYVTQLPSDAEVNETRLALESAAGWEECDRCKTRFQVFPDRNEQGALTTGGECKYHWGRTIYPQKSNDATEVKRLSCCSAEVGSPGCSTHETHVFNVKDTKRLSLVMPFIQTPANDKVPKTSAVCFDCEMGYTTNGLEMLRLTVISWPQHKPLIDVLVRPLGQILDFNTRFSGITRDQFVNAKEYDPANPQPVRKDLRIVDSPYAARDLFLLHVSPDTPIVGHALENDLNTIRLIHPFIIDTVLLYPTRQGLPFRFGLRKLAKEYLGEEIQQAGAAGHDSYEDARTTGELVRHKIKVEWKLKKIDGFEIRDGGVHPPMPPGAPPSQVPNMRPTIPTADMTGSMGAKPATKRKLEDEGEEGSGEEPPLKKVEA</sequence>
<keyword evidence="4" id="KW-0269">Exonuclease</keyword>
<dbReference type="InterPro" id="IPR012337">
    <property type="entry name" value="RNaseH-like_sf"/>
</dbReference>
<dbReference type="eggNOG" id="KOG2248">
    <property type="taxonomic scope" value="Eukaryota"/>
</dbReference>
<dbReference type="Gene3D" id="3.30.420.10">
    <property type="entry name" value="Ribonuclease H-like superfamily/Ribonuclease H"/>
    <property type="match status" value="1"/>
</dbReference>
<dbReference type="GO" id="GO:0005634">
    <property type="term" value="C:nucleus"/>
    <property type="evidence" value="ECO:0007669"/>
    <property type="project" value="TreeGrafter"/>
</dbReference>
<keyword evidence="8" id="KW-1185">Reference proteome</keyword>
<reference evidence="7 8" key="1">
    <citation type="journal article" date="2012" name="PLoS Pathog.">
        <title>Diverse lifestyles and strategies of plant pathogenesis encoded in the genomes of eighteen Dothideomycetes fungi.</title>
        <authorList>
            <person name="Ohm R.A."/>
            <person name="Feau N."/>
            <person name="Henrissat B."/>
            <person name="Schoch C.L."/>
            <person name="Horwitz B.A."/>
            <person name="Barry K.W."/>
            <person name="Condon B.J."/>
            <person name="Copeland A.C."/>
            <person name="Dhillon B."/>
            <person name="Glaser F."/>
            <person name="Hesse C.N."/>
            <person name="Kosti I."/>
            <person name="LaButti K."/>
            <person name="Lindquist E.A."/>
            <person name="Lucas S."/>
            <person name="Salamov A.A."/>
            <person name="Bradshaw R.E."/>
            <person name="Ciuffetti L."/>
            <person name="Hamelin R.C."/>
            <person name="Kema G.H.J."/>
            <person name="Lawrence C."/>
            <person name="Scott J.A."/>
            <person name="Spatafora J.W."/>
            <person name="Turgeon B.G."/>
            <person name="de Wit P.J.G.M."/>
            <person name="Zhong S."/>
            <person name="Goodwin S.B."/>
            <person name="Grigoriev I.V."/>
        </authorList>
    </citation>
    <scope>NUCLEOTIDE SEQUENCE [LARGE SCALE GENOMIC DNA]</scope>
    <source>
        <strain evidence="8">C5 / ATCC 48332 / race O</strain>
    </source>
</reference>
<dbReference type="Proteomes" id="UP000016936">
    <property type="component" value="Unassembled WGS sequence"/>
</dbReference>
<dbReference type="OrthoDB" id="3996471at2759"/>
<dbReference type="GO" id="GO:0004527">
    <property type="term" value="F:exonuclease activity"/>
    <property type="evidence" value="ECO:0007669"/>
    <property type="project" value="UniProtKB-KW"/>
</dbReference>
<accession>M2TVQ0</accession>
<proteinExistence type="inferred from homology"/>
<dbReference type="OMA" id="GQCTYHP"/>
<keyword evidence="3" id="KW-0378">Hydrolase</keyword>
<feature type="region of interest" description="Disordered" evidence="5">
    <location>
        <begin position="63"/>
        <end position="137"/>
    </location>
</feature>
<evidence type="ECO:0000256" key="3">
    <source>
        <dbReference type="ARBA" id="ARBA00022801"/>
    </source>
</evidence>
<dbReference type="STRING" id="701091.M2TVQ0"/>
<keyword evidence="2" id="KW-0540">Nuclease</keyword>
<evidence type="ECO:0000256" key="5">
    <source>
        <dbReference type="SAM" id="MobiDB-lite"/>
    </source>
</evidence>
<dbReference type="PANTHER" id="PTHR12801">
    <property type="entry name" value="RNA EXONUCLEASE REXO1 / RECO3 FAMILY MEMBER-RELATED"/>
    <property type="match status" value="1"/>
</dbReference>
<evidence type="ECO:0000256" key="2">
    <source>
        <dbReference type="ARBA" id="ARBA00022722"/>
    </source>
</evidence>